<evidence type="ECO:0000313" key="2">
    <source>
        <dbReference type="Proteomes" id="UP001499967"/>
    </source>
</evidence>
<reference evidence="1 2" key="1">
    <citation type="journal article" date="2019" name="Int. J. Syst. Evol. Microbiol.">
        <title>The Global Catalogue of Microorganisms (GCM) 10K type strain sequencing project: providing services to taxonomists for standard genome sequencing and annotation.</title>
        <authorList>
            <consortium name="The Broad Institute Genomics Platform"/>
            <consortium name="The Broad Institute Genome Sequencing Center for Infectious Disease"/>
            <person name="Wu L."/>
            <person name="Ma J."/>
        </authorList>
    </citation>
    <scope>NUCLEOTIDE SEQUENCE [LARGE SCALE GENOMIC DNA]</scope>
    <source>
        <strain evidence="1 2">JCM 11117</strain>
    </source>
</reference>
<gene>
    <name evidence="1" type="ORF">GCM10009559_49870</name>
</gene>
<evidence type="ECO:0008006" key="3">
    <source>
        <dbReference type="Google" id="ProtNLM"/>
    </source>
</evidence>
<dbReference type="EMBL" id="BAAAHP010000154">
    <property type="protein sequence ID" value="GAA0895152.1"/>
    <property type="molecule type" value="Genomic_DNA"/>
</dbReference>
<evidence type="ECO:0000313" key="1">
    <source>
        <dbReference type="EMBL" id="GAA0895152.1"/>
    </source>
</evidence>
<proteinExistence type="predicted"/>
<comment type="caution">
    <text evidence="1">The sequence shown here is derived from an EMBL/GenBank/DDBJ whole genome shotgun (WGS) entry which is preliminary data.</text>
</comment>
<accession>A0ABN1N661</accession>
<dbReference type="RefSeq" id="WP_343943978.1">
    <property type="nucleotide sequence ID" value="NZ_BAAAHP010000154.1"/>
</dbReference>
<organism evidence="1 2">
    <name type="scientific">Pseudonocardia zijingensis</name>
    <dbReference type="NCBI Taxonomy" id="153376"/>
    <lineage>
        <taxon>Bacteria</taxon>
        <taxon>Bacillati</taxon>
        <taxon>Actinomycetota</taxon>
        <taxon>Actinomycetes</taxon>
        <taxon>Pseudonocardiales</taxon>
        <taxon>Pseudonocardiaceae</taxon>
        <taxon>Pseudonocardia</taxon>
    </lineage>
</organism>
<sequence length="84" mass="9008">MTDARAQEYDASLRVRGFLPSLYLSLADDHRRLGAADRARGFLGEARDVIDALGDEAYGALVRSGMEKIGRALADGSTEPLPGD</sequence>
<dbReference type="Proteomes" id="UP001499967">
    <property type="component" value="Unassembled WGS sequence"/>
</dbReference>
<name>A0ABN1N661_9PSEU</name>
<keyword evidence="2" id="KW-1185">Reference proteome</keyword>
<protein>
    <recommendedName>
        <fullName evidence="3">Excreted virulence factor EspC (Type VII ESX diderm)</fullName>
    </recommendedName>
</protein>